<dbReference type="EMBL" id="CCYA01000265">
    <property type="protein sequence ID" value="CEH17809.1"/>
    <property type="molecule type" value="Genomic_DNA"/>
</dbReference>
<feature type="chain" id="PRO_5006059625" evidence="1">
    <location>
        <begin position="17"/>
        <end position="117"/>
    </location>
</feature>
<sequence length="117" mass="12985">MLAKLIFAMAIEAAGSTYTEYPTLRFDDNSPWIYNYSVLNAAGLFLNTCRVNYAQTSGSNGSFGPYYGKIALFCRTPTSGSDETHNLTGEVIDYINKHVREPGTEEWKIESIPKESG</sequence>
<protein>
    <submittedName>
        <fullName evidence="2">Uncharacterized protein</fullName>
    </submittedName>
</protein>
<dbReference type="OrthoDB" id="10297919at2759"/>
<dbReference type="AlphaFoldDB" id="A0A0P1BM00"/>
<evidence type="ECO:0000256" key="1">
    <source>
        <dbReference type="SAM" id="SignalP"/>
    </source>
</evidence>
<accession>A0A0P1BM00</accession>
<feature type="signal peptide" evidence="1">
    <location>
        <begin position="1"/>
        <end position="16"/>
    </location>
</feature>
<proteinExistence type="predicted"/>
<organism evidence="2 3">
    <name type="scientific">Ceraceosorus bombacis</name>
    <dbReference type="NCBI Taxonomy" id="401625"/>
    <lineage>
        <taxon>Eukaryota</taxon>
        <taxon>Fungi</taxon>
        <taxon>Dikarya</taxon>
        <taxon>Basidiomycota</taxon>
        <taxon>Ustilaginomycotina</taxon>
        <taxon>Exobasidiomycetes</taxon>
        <taxon>Ceraceosorales</taxon>
        <taxon>Ceraceosoraceae</taxon>
        <taxon>Ceraceosorus</taxon>
    </lineage>
</organism>
<name>A0A0P1BM00_9BASI</name>
<dbReference type="Proteomes" id="UP000054845">
    <property type="component" value="Unassembled WGS sequence"/>
</dbReference>
<keyword evidence="1" id="KW-0732">Signal</keyword>
<evidence type="ECO:0000313" key="3">
    <source>
        <dbReference type="Proteomes" id="UP000054845"/>
    </source>
</evidence>
<evidence type="ECO:0000313" key="2">
    <source>
        <dbReference type="EMBL" id="CEH17809.1"/>
    </source>
</evidence>
<reference evidence="2 3" key="1">
    <citation type="submission" date="2014-09" db="EMBL/GenBank/DDBJ databases">
        <authorList>
            <person name="Magalhaes I.L.F."/>
            <person name="Oliveira U."/>
            <person name="Santos F.R."/>
            <person name="Vidigal T.H.D.A."/>
            <person name="Brescovit A.D."/>
            <person name="Santos A.J."/>
        </authorList>
    </citation>
    <scope>NUCLEOTIDE SEQUENCE [LARGE SCALE GENOMIC DNA]</scope>
</reference>
<keyword evidence="3" id="KW-1185">Reference proteome</keyword>